<keyword evidence="3" id="KW-1185">Reference proteome</keyword>
<reference evidence="2 3" key="1">
    <citation type="submission" date="2019-07" db="EMBL/GenBank/DDBJ databases">
        <authorList>
            <person name="Jastrzebski P J."/>
            <person name="Paukszto L."/>
            <person name="Jastrzebski P J."/>
        </authorList>
    </citation>
    <scope>NUCLEOTIDE SEQUENCE [LARGE SCALE GENOMIC DNA]</scope>
    <source>
        <strain evidence="2 3">WMS-il1</strain>
    </source>
</reference>
<evidence type="ECO:0000313" key="2">
    <source>
        <dbReference type="EMBL" id="VUZ43650.1"/>
    </source>
</evidence>
<gene>
    <name evidence="2" type="ORF">WMSIL1_LOCUS3851</name>
</gene>
<accession>A0A564Y8S1</accession>
<dbReference type="EMBL" id="CABIJS010000111">
    <property type="protein sequence ID" value="VUZ43650.1"/>
    <property type="molecule type" value="Genomic_DNA"/>
</dbReference>
<name>A0A564Y8S1_HYMDI</name>
<keyword evidence="1" id="KW-0812">Transmembrane</keyword>
<keyword evidence="1" id="KW-0472">Membrane</keyword>
<dbReference type="Proteomes" id="UP000321570">
    <property type="component" value="Unassembled WGS sequence"/>
</dbReference>
<evidence type="ECO:0000313" key="3">
    <source>
        <dbReference type="Proteomes" id="UP000321570"/>
    </source>
</evidence>
<sequence>LPLDTHTQGTLARQTHLQLLSPSPPIRYFPLRLCTEVCSIQPGLRNPWCSLSFTVSHLPLQSLLEVFLQVFCSFMASYFLLKGVFGW</sequence>
<feature type="transmembrane region" description="Helical" evidence="1">
    <location>
        <begin position="60"/>
        <end position="81"/>
    </location>
</feature>
<evidence type="ECO:0000256" key="1">
    <source>
        <dbReference type="SAM" id="Phobius"/>
    </source>
</evidence>
<organism evidence="2 3">
    <name type="scientific">Hymenolepis diminuta</name>
    <name type="common">Rat tapeworm</name>
    <dbReference type="NCBI Taxonomy" id="6216"/>
    <lineage>
        <taxon>Eukaryota</taxon>
        <taxon>Metazoa</taxon>
        <taxon>Spiralia</taxon>
        <taxon>Lophotrochozoa</taxon>
        <taxon>Platyhelminthes</taxon>
        <taxon>Cestoda</taxon>
        <taxon>Eucestoda</taxon>
        <taxon>Cyclophyllidea</taxon>
        <taxon>Hymenolepididae</taxon>
        <taxon>Hymenolepis</taxon>
    </lineage>
</organism>
<dbReference type="AlphaFoldDB" id="A0A564Y8S1"/>
<proteinExistence type="predicted"/>
<keyword evidence="1" id="KW-1133">Transmembrane helix</keyword>
<protein>
    <submittedName>
        <fullName evidence="2">Uncharacterized protein</fullName>
    </submittedName>
</protein>
<feature type="non-terminal residue" evidence="2">
    <location>
        <position position="1"/>
    </location>
</feature>